<evidence type="ECO:0000313" key="1">
    <source>
        <dbReference type="EMBL" id="KAJ9104444.1"/>
    </source>
</evidence>
<evidence type="ECO:0000313" key="2">
    <source>
        <dbReference type="Proteomes" id="UP001227268"/>
    </source>
</evidence>
<comment type="caution">
    <text evidence="1">The sequence shown here is derived from an EMBL/GenBank/DDBJ whole genome shotgun (WGS) entry which is preliminary data.</text>
</comment>
<accession>A0ACC2VZN0</accession>
<proteinExistence type="predicted"/>
<protein>
    <submittedName>
        <fullName evidence="1">Uncharacterized protein</fullName>
    </submittedName>
</protein>
<keyword evidence="2" id="KW-1185">Reference proteome</keyword>
<gene>
    <name evidence="1" type="ORF">QFC21_001939</name>
</gene>
<sequence>MQSSSNNPISTPADEWSQSTLAALNSSSAAAAAEEGIIGVGGSSASPSLKNLSGREQAAAQLAAKLASASAGGQGQGQEMMTVDEQLAREQPVIPTRHADAHAQAQPPSAAIAIAEIPILVETLPPASSTTSGRQPEPALYAVTDHPSQGLHSTASGIPHTSPISASAQTSGFTEPISAGGQQQGQGQGQEALLVAVPITTVVPGHHAQQKTVEDLLASSAPAVPASLGARGTELPSHNPFNSEHTPGYMDVQPRTMTGGPGGAVQGGMTPGGMTPGMELPGGWGAVLKTQGAAALPHTESTLSQDVTTALHEVGRTAFGLLPESLVDKLSYHHQPASSATASAPLLPSSGDVKETAANVGHTLVGGTINAGSALGQGAATAGQQVAGGAIVAGQAVGETAATVGSHVVGGAIVAGQSAADLGAQAASGALNLGSAVGQGVVDAGSAVVGGAVNATTAVGQTAANVGSSLVDGTVNAGAAVRDTTAGAVGGVVGGVESLVEQAREALGHMHLPGFGAIVGGGGGGGTQEQQREAGVQSVTASRAPVTTTTSVQQGDTVIDHAKNMASELINASQSKAEEAYNAVRQTVTPASTNTTTTGTRGVQQEEAAGGWRGTLEGLGERVVTSVADFGGHSTNPSAHAANKDVVMETRNVSLPSEETTGAHPGEHSAGVGALPGSKFATRVAVLPEERELAHEGSAGKSDQRDIVGGSSSALPAGQGQSHEGYAPSGPAMALGGATTSSHSHHHHSEAEGTQHRSVTEIIKDGANKHSSSTSTATDSSKSATGPSATVIASSSSGEQRHEGYAPSGPAVDLGSSGSTATPSYLEDAAHPSQAKKAALGGQYELGGLSSAGGSGTSGVKDSSRIADQDKGLRSGVTASEKKVEVLASSGARQGELGSSAARQGESALYGDRHAESMSSGARQSDSTSYGNSQVRPTSSGAPLDASSSVGASQPITTSATTTTSTTHTNYGSGPLYDLAPPLGVIVGATPLVGSHIQTDRSTHEPILPGNIPAALPKEPIAVFHPKDSGLASIGDSGANTPGSTLESEQTHGTHGTAASALPLDAARFQAPKADRTDSYASTTAIMHGKLGNTHHEQDTTSTLKDTTASSSAGSNLKAVAEKELPKTPASVGHSAPTSHSTSTNTATRAPGSEAGAVGGIASSGLASSRLASSGHASSGLASSGSASSGMTSSAQHASTPAAATASSVIGKGKDMTTANSEPHHTVKEEFASVGHGTLDKPASSVAAKQAPKTDSSATPGQGRPVAAASSPTSATSGADYTPSAHQRTGSTESGGSKRSFLDKIKSKLHHNKH</sequence>
<reference evidence="1" key="1">
    <citation type="submission" date="2023-04" db="EMBL/GenBank/DDBJ databases">
        <title>Draft Genome sequencing of Naganishia species isolated from polar environments using Oxford Nanopore Technology.</title>
        <authorList>
            <person name="Leo P."/>
            <person name="Venkateswaran K."/>
        </authorList>
    </citation>
    <scope>NUCLEOTIDE SEQUENCE</scope>
    <source>
        <strain evidence="1">MNA-CCFEE 5423</strain>
    </source>
</reference>
<name>A0ACC2VZN0_9TREE</name>
<organism evidence="1 2">
    <name type="scientific">Naganishia friedmannii</name>
    <dbReference type="NCBI Taxonomy" id="89922"/>
    <lineage>
        <taxon>Eukaryota</taxon>
        <taxon>Fungi</taxon>
        <taxon>Dikarya</taxon>
        <taxon>Basidiomycota</taxon>
        <taxon>Agaricomycotina</taxon>
        <taxon>Tremellomycetes</taxon>
        <taxon>Filobasidiales</taxon>
        <taxon>Filobasidiaceae</taxon>
        <taxon>Naganishia</taxon>
    </lineage>
</organism>
<dbReference type="Proteomes" id="UP001227268">
    <property type="component" value="Unassembled WGS sequence"/>
</dbReference>
<dbReference type="EMBL" id="JASBWT010000005">
    <property type="protein sequence ID" value="KAJ9104444.1"/>
    <property type="molecule type" value="Genomic_DNA"/>
</dbReference>